<proteinExistence type="predicted"/>
<evidence type="ECO:0000313" key="1">
    <source>
        <dbReference type="EMBL" id="MBK7674244.1"/>
    </source>
</evidence>
<evidence type="ECO:0000313" key="2">
    <source>
        <dbReference type="Proteomes" id="UP000697998"/>
    </source>
</evidence>
<dbReference type="Proteomes" id="UP000697998">
    <property type="component" value="Unassembled WGS sequence"/>
</dbReference>
<organism evidence="1 2">
    <name type="scientific">Candidatus Accumulibacter proximus</name>
    <dbReference type="NCBI Taxonomy" id="2954385"/>
    <lineage>
        <taxon>Bacteria</taxon>
        <taxon>Pseudomonadati</taxon>
        <taxon>Pseudomonadota</taxon>
        <taxon>Betaproteobacteria</taxon>
        <taxon>Candidatus Accumulibacter</taxon>
    </lineage>
</organism>
<sequence>MAGDFPLRLEFAGGVSLPLSEISLSRALGESVRWRFTVAIHPESWDDGRSIILEQLRRQLIASPCQVAVSWQGESRTMLSPRATVVGASRIREGQARIGGIPTGFHYVEIEADATAPEPQPDAFQPRRRTHRVRNLKQLIERLEHVAIPLGALVSEFAEIEFADGEHASIIQDEISDWRFLLHVLEQCGWLAGPHRAWLPLTLVGGVNEKGRTHGRWLIVPGAKRAYEDWGTVRQRTISVDPSFGEGETEFAGLATGKRVPAFPAGHFPSVVDRRPQRSFSEESWNKWRTMDLPRFTEDGAMIWRINDRLYFGGQGLGWESETHAVPPEMRIGAPDTSEGLRPWVGLGRVEETSRTGPWLKVRLPGFESGDDLVNVRIATPYAGTNGRRGLHMVPENGTEVLLAWSGLFGQSIVLVGNARSETAEHPSPSLYIEAEHTAQYADIHVVKIGETTIDSAFKIRVQQRTDIASSQRFQLKADGAELKLAQGVVHTGRGI</sequence>
<dbReference type="EMBL" id="JADJMH010000002">
    <property type="protein sequence ID" value="MBK7674244.1"/>
    <property type="molecule type" value="Genomic_DNA"/>
</dbReference>
<gene>
    <name evidence="1" type="ORF">IPJ27_05460</name>
</gene>
<protein>
    <submittedName>
        <fullName evidence="1">Uncharacterized protein</fullName>
    </submittedName>
</protein>
<accession>A0A935UG19</accession>
<name>A0A935UG19_9PROT</name>
<reference evidence="1 2" key="1">
    <citation type="submission" date="2020-10" db="EMBL/GenBank/DDBJ databases">
        <title>Connecting structure to function with the recovery of over 1000 high-quality activated sludge metagenome-assembled genomes encoding full-length rRNA genes using long-read sequencing.</title>
        <authorList>
            <person name="Singleton C.M."/>
            <person name="Petriglieri F."/>
            <person name="Kristensen J.M."/>
            <person name="Kirkegaard R.H."/>
            <person name="Michaelsen T.Y."/>
            <person name="Andersen M.H."/>
            <person name="Karst S.M."/>
            <person name="Dueholm M.S."/>
            <person name="Nielsen P.H."/>
            <person name="Albertsen M."/>
        </authorList>
    </citation>
    <scope>NUCLEOTIDE SEQUENCE [LARGE SCALE GENOMIC DNA]</scope>
    <source>
        <strain evidence="1">EsbW_18-Q3-R4-48_BATAC.285</strain>
    </source>
</reference>
<dbReference type="AlphaFoldDB" id="A0A935UG19"/>
<comment type="caution">
    <text evidence="1">The sequence shown here is derived from an EMBL/GenBank/DDBJ whole genome shotgun (WGS) entry which is preliminary data.</text>
</comment>